<reference evidence="1 2" key="1">
    <citation type="journal article" date="2021" name="Sci. Rep.">
        <title>The distribution of antibiotic resistance genes in chicken gut microbiota commensals.</title>
        <authorList>
            <person name="Juricova H."/>
            <person name="Matiasovicova J."/>
            <person name="Kubasova T."/>
            <person name="Cejkova D."/>
            <person name="Rychlik I."/>
        </authorList>
    </citation>
    <scope>NUCLEOTIDE SEQUENCE [LARGE SCALE GENOMIC DNA]</scope>
    <source>
        <strain evidence="1 2">An794</strain>
    </source>
</reference>
<keyword evidence="2" id="KW-1185">Reference proteome</keyword>
<proteinExistence type="predicted"/>
<name>A0ABS2EZF4_9ACTN</name>
<dbReference type="EMBL" id="JACSNQ010000001">
    <property type="protein sequence ID" value="MBM6774091.1"/>
    <property type="molecule type" value="Genomic_DNA"/>
</dbReference>
<dbReference type="RefSeq" id="WP_204792433.1">
    <property type="nucleotide sequence ID" value="NZ_JACSNQ010000001.1"/>
</dbReference>
<sequence length="313" mass="30880">MAKGGWTAARVAEVLSSGRAAIKGRDARVALHVRVDPTCPHSLACAVRDALVPERPGGVVEVCSLASEPGSGAEPVDAALVLVGVDAAAAVGVAASYARSGVNVAFVVEGALDAPEVELPEQAAALVGVVAASSAEALPDRLAAWLARVCAHPLALAANFPACRRAVVDALVARCAVENAAVGAISLIPGSDLPIMCANQAKLALDVAAAYGRGVDASRAAELAGVLAGGLTWRALARALVGALPGVGGLVKAGVGFGGTMAVGQALRLRFEAEDALAGRDAHEGATGEAAPVLLATAEDADDGYVTIEGGAA</sequence>
<evidence type="ECO:0008006" key="3">
    <source>
        <dbReference type="Google" id="ProtNLM"/>
    </source>
</evidence>
<dbReference type="Proteomes" id="UP000712527">
    <property type="component" value="Unassembled WGS sequence"/>
</dbReference>
<comment type="caution">
    <text evidence="1">The sequence shown here is derived from an EMBL/GenBank/DDBJ whole genome shotgun (WGS) entry which is preliminary data.</text>
</comment>
<evidence type="ECO:0000313" key="2">
    <source>
        <dbReference type="Proteomes" id="UP000712527"/>
    </source>
</evidence>
<organism evidence="1 2">
    <name type="scientific">Olsenella profusa</name>
    <dbReference type="NCBI Taxonomy" id="138595"/>
    <lineage>
        <taxon>Bacteria</taxon>
        <taxon>Bacillati</taxon>
        <taxon>Actinomycetota</taxon>
        <taxon>Coriobacteriia</taxon>
        <taxon>Coriobacteriales</taxon>
        <taxon>Atopobiaceae</taxon>
        <taxon>Olsenella</taxon>
    </lineage>
</organism>
<evidence type="ECO:0000313" key="1">
    <source>
        <dbReference type="EMBL" id="MBM6774091.1"/>
    </source>
</evidence>
<accession>A0ABS2EZF4</accession>
<protein>
    <recommendedName>
        <fullName evidence="3">DUF697 domain-containing protein</fullName>
    </recommendedName>
</protein>
<gene>
    <name evidence="1" type="ORF">H9X80_00765</name>
</gene>